<organism evidence="2 3">
    <name type="scientific">Dimargaris verticillata</name>
    <dbReference type="NCBI Taxonomy" id="2761393"/>
    <lineage>
        <taxon>Eukaryota</taxon>
        <taxon>Fungi</taxon>
        <taxon>Fungi incertae sedis</taxon>
        <taxon>Zoopagomycota</taxon>
        <taxon>Kickxellomycotina</taxon>
        <taxon>Dimargaritomycetes</taxon>
        <taxon>Dimargaritales</taxon>
        <taxon>Dimargaritaceae</taxon>
        <taxon>Dimargaris</taxon>
    </lineage>
</organism>
<sequence>MCSQLVWYILNLMLLHCIHEQFLMHDPGVPYPQIKMGGTIQQCNYGQLEKDDATVAYGSIEAVLPLQDPESPTQ</sequence>
<evidence type="ECO:0000256" key="1">
    <source>
        <dbReference type="SAM" id="SignalP"/>
    </source>
</evidence>
<keyword evidence="1" id="KW-0732">Signal</keyword>
<feature type="non-terminal residue" evidence="2">
    <location>
        <position position="74"/>
    </location>
</feature>
<keyword evidence="3" id="KW-1185">Reference proteome</keyword>
<proteinExistence type="predicted"/>
<dbReference type="Proteomes" id="UP001151582">
    <property type="component" value="Unassembled WGS sequence"/>
</dbReference>
<evidence type="ECO:0000313" key="2">
    <source>
        <dbReference type="EMBL" id="KAJ1984294.1"/>
    </source>
</evidence>
<comment type="caution">
    <text evidence="2">The sequence shown here is derived from an EMBL/GenBank/DDBJ whole genome shotgun (WGS) entry which is preliminary data.</text>
</comment>
<accession>A0A9W8B7I4</accession>
<dbReference type="OrthoDB" id="5584477at2759"/>
<gene>
    <name evidence="2" type="ORF">H4R34_000762</name>
</gene>
<reference evidence="2" key="1">
    <citation type="submission" date="2022-07" db="EMBL/GenBank/DDBJ databases">
        <title>Phylogenomic reconstructions and comparative analyses of Kickxellomycotina fungi.</title>
        <authorList>
            <person name="Reynolds N.K."/>
            <person name="Stajich J.E."/>
            <person name="Barry K."/>
            <person name="Grigoriev I.V."/>
            <person name="Crous P."/>
            <person name="Smith M.E."/>
        </authorList>
    </citation>
    <scope>NUCLEOTIDE SEQUENCE</scope>
    <source>
        <strain evidence="2">RSA 567</strain>
    </source>
</reference>
<protein>
    <submittedName>
        <fullName evidence="2">Uncharacterized protein</fullName>
    </submittedName>
</protein>
<feature type="chain" id="PRO_5040965738" evidence="1">
    <location>
        <begin position="21"/>
        <end position="74"/>
    </location>
</feature>
<feature type="signal peptide" evidence="1">
    <location>
        <begin position="1"/>
        <end position="20"/>
    </location>
</feature>
<dbReference type="EMBL" id="JANBQB010000024">
    <property type="protein sequence ID" value="KAJ1984294.1"/>
    <property type="molecule type" value="Genomic_DNA"/>
</dbReference>
<name>A0A9W8B7I4_9FUNG</name>
<dbReference type="AlphaFoldDB" id="A0A9W8B7I4"/>
<evidence type="ECO:0000313" key="3">
    <source>
        <dbReference type="Proteomes" id="UP001151582"/>
    </source>
</evidence>